<protein>
    <submittedName>
        <fullName evidence="2">Uncharacterized protein</fullName>
    </submittedName>
</protein>
<dbReference type="AlphaFoldDB" id="A0A6A6UM30"/>
<organism evidence="2 3">
    <name type="scientific">Microthyrium microscopicum</name>
    <dbReference type="NCBI Taxonomy" id="703497"/>
    <lineage>
        <taxon>Eukaryota</taxon>
        <taxon>Fungi</taxon>
        <taxon>Dikarya</taxon>
        <taxon>Ascomycota</taxon>
        <taxon>Pezizomycotina</taxon>
        <taxon>Dothideomycetes</taxon>
        <taxon>Dothideomycetes incertae sedis</taxon>
        <taxon>Microthyriales</taxon>
        <taxon>Microthyriaceae</taxon>
        <taxon>Microthyrium</taxon>
    </lineage>
</organism>
<proteinExistence type="predicted"/>
<gene>
    <name evidence="2" type="ORF">BT63DRAFT_450862</name>
</gene>
<evidence type="ECO:0000256" key="1">
    <source>
        <dbReference type="SAM" id="SignalP"/>
    </source>
</evidence>
<feature type="signal peptide" evidence="1">
    <location>
        <begin position="1"/>
        <end position="16"/>
    </location>
</feature>
<feature type="chain" id="PRO_5025653626" evidence="1">
    <location>
        <begin position="17"/>
        <end position="117"/>
    </location>
</feature>
<sequence>MKFSTSLLICSGVVAAQQLTSTTANATQTIVSSSSSKPFTTKVISISSAVPPNSYVTTPIISTPTSGAPPSNSYVNEAYRPVQADNGLWEGISLLLSALMLSRIQIYYHPDIPPSID</sequence>
<keyword evidence="3" id="KW-1185">Reference proteome</keyword>
<name>A0A6A6UM30_9PEZI</name>
<reference evidence="2" key="1">
    <citation type="journal article" date="2020" name="Stud. Mycol.">
        <title>101 Dothideomycetes genomes: a test case for predicting lifestyles and emergence of pathogens.</title>
        <authorList>
            <person name="Haridas S."/>
            <person name="Albert R."/>
            <person name="Binder M."/>
            <person name="Bloem J."/>
            <person name="Labutti K."/>
            <person name="Salamov A."/>
            <person name="Andreopoulos B."/>
            <person name="Baker S."/>
            <person name="Barry K."/>
            <person name="Bills G."/>
            <person name="Bluhm B."/>
            <person name="Cannon C."/>
            <person name="Castanera R."/>
            <person name="Culley D."/>
            <person name="Daum C."/>
            <person name="Ezra D."/>
            <person name="Gonzalez J."/>
            <person name="Henrissat B."/>
            <person name="Kuo A."/>
            <person name="Liang C."/>
            <person name="Lipzen A."/>
            <person name="Lutzoni F."/>
            <person name="Magnuson J."/>
            <person name="Mondo S."/>
            <person name="Nolan M."/>
            <person name="Ohm R."/>
            <person name="Pangilinan J."/>
            <person name="Park H.-J."/>
            <person name="Ramirez L."/>
            <person name="Alfaro M."/>
            <person name="Sun H."/>
            <person name="Tritt A."/>
            <person name="Yoshinaga Y."/>
            <person name="Zwiers L.-H."/>
            <person name="Turgeon B."/>
            <person name="Goodwin S."/>
            <person name="Spatafora J."/>
            <person name="Crous P."/>
            <person name="Grigoriev I."/>
        </authorList>
    </citation>
    <scope>NUCLEOTIDE SEQUENCE</scope>
    <source>
        <strain evidence="2">CBS 115976</strain>
    </source>
</reference>
<evidence type="ECO:0000313" key="2">
    <source>
        <dbReference type="EMBL" id="KAF2672840.1"/>
    </source>
</evidence>
<accession>A0A6A6UM30</accession>
<dbReference type="EMBL" id="MU004231">
    <property type="protein sequence ID" value="KAF2672840.1"/>
    <property type="molecule type" value="Genomic_DNA"/>
</dbReference>
<evidence type="ECO:0000313" key="3">
    <source>
        <dbReference type="Proteomes" id="UP000799302"/>
    </source>
</evidence>
<keyword evidence="1" id="KW-0732">Signal</keyword>
<dbReference type="Proteomes" id="UP000799302">
    <property type="component" value="Unassembled WGS sequence"/>
</dbReference>